<organism evidence="7 8">
    <name type="scientific">Hohenbuehelia grisea</name>
    <dbReference type="NCBI Taxonomy" id="104357"/>
    <lineage>
        <taxon>Eukaryota</taxon>
        <taxon>Fungi</taxon>
        <taxon>Dikarya</taxon>
        <taxon>Basidiomycota</taxon>
        <taxon>Agaricomycotina</taxon>
        <taxon>Agaricomycetes</taxon>
        <taxon>Agaricomycetidae</taxon>
        <taxon>Agaricales</taxon>
        <taxon>Pleurotineae</taxon>
        <taxon>Pleurotaceae</taxon>
        <taxon>Hohenbuehelia</taxon>
    </lineage>
</organism>
<dbReference type="Gene3D" id="3.30.160.20">
    <property type="match status" value="1"/>
</dbReference>
<dbReference type="Pfam" id="PF00472">
    <property type="entry name" value="RF-1"/>
    <property type="match status" value="1"/>
</dbReference>
<dbReference type="InterPro" id="IPR000352">
    <property type="entry name" value="Pep_chain_release_fac_I"/>
</dbReference>
<dbReference type="InterPro" id="IPR052405">
    <property type="entry name" value="Mito_Transl_Release_Factor"/>
</dbReference>
<feature type="compositionally biased region" description="Basic residues" evidence="5">
    <location>
        <begin position="242"/>
        <end position="252"/>
    </location>
</feature>
<evidence type="ECO:0000313" key="7">
    <source>
        <dbReference type="EMBL" id="KAL0947074.1"/>
    </source>
</evidence>
<keyword evidence="8" id="KW-1185">Reference proteome</keyword>
<protein>
    <recommendedName>
        <fullName evidence="6">Prokaryotic-type class I peptide chain release factors domain-containing protein</fullName>
    </recommendedName>
</protein>
<evidence type="ECO:0000256" key="2">
    <source>
        <dbReference type="ARBA" id="ARBA00010835"/>
    </source>
</evidence>
<accession>A0ABR3IUP6</accession>
<dbReference type="PANTHER" id="PTHR46203">
    <property type="entry name" value="PROBABLE PEPTIDE CHAIN RELEASE FACTOR C12ORF65"/>
    <property type="match status" value="1"/>
</dbReference>
<evidence type="ECO:0000256" key="1">
    <source>
        <dbReference type="ARBA" id="ARBA00004173"/>
    </source>
</evidence>
<dbReference type="EMBL" id="JASNQZ010000015">
    <property type="protein sequence ID" value="KAL0947074.1"/>
    <property type="molecule type" value="Genomic_DNA"/>
</dbReference>
<proteinExistence type="inferred from homology"/>
<evidence type="ECO:0000256" key="4">
    <source>
        <dbReference type="ARBA" id="ARBA00023128"/>
    </source>
</evidence>
<feature type="region of interest" description="Disordered" evidence="5">
    <location>
        <begin position="224"/>
        <end position="266"/>
    </location>
</feature>
<dbReference type="SUPFAM" id="SSF75620">
    <property type="entry name" value="Release factor"/>
    <property type="match status" value="1"/>
</dbReference>
<evidence type="ECO:0000259" key="6">
    <source>
        <dbReference type="Pfam" id="PF00472"/>
    </source>
</evidence>
<name>A0ABR3IUP6_9AGAR</name>
<evidence type="ECO:0000256" key="5">
    <source>
        <dbReference type="SAM" id="MobiDB-lite"/>
    </source>
</evidence>
<feature type="compositionally biased region" description="Basic and acidic residues" evidence="5">
    <location>
        <begin position="230"/>
        <end position="241"/>
    </location>
</feature>
<dbReference type="InterPro" id="IPR045298">
    <property type="entry name" value="Complex1_LYR_LYRM7"/>
</dbReference>
<dbReference type="CDD" id="cd20267">
    <property type="entry name" value="Complex1_LYR_LYRM7"/>
    <property type="match status" value="1"/>
</dbReference>
<comment type="similarity">
    <text evidence="2">Belongs to the prokaryotic/mitochondrial release factor family.</text>
</comment>
<gene>
    <name evidence="7" type="ORF">HGRIS_013215</name>
</gene>
<feature type="region of interest" description="Disordered" evidence="5">
    <location>
        <begin position="100"/>
        <end position="130"/>
    </location>
</feature>
<reference evidence="8" key="1">
    <citation type="submission" date="2024-06" db="EMBL/GenBank/DDBJ databases">
        <title>Multi-omics analyses provide insights into the biosynthesis of the anticancer antibiotic pleurotin in Hohenbuehelia grisea.</title>
        <authorList>
            <person name="Weaver J.A."/>
            <person name="Alberti F."/>
        </authorList>
    </citation>
    <scope>NUCLEOTIDE SEQUENCE [LARGE SCALE GENOMIC DNA]</scope>
    <source>
        <strain evidence="8">T-177</strain>
    </source>
</reference>
<sequence length="266" mass="29952">MSITPTLRAAARSAYRDVVRAATSTFSGDKPVLLAFRQKMRHDALQAQAITSPTEYEANTALTREIASILRRNIVQATKVSTEADSEELWRLRITKDTELGSNDSIKDPPPMPSARSSRRKQTKCCSQPIDDLRESTNTLNFSALKRAHKEREIPVLSEEDLEESFVRGSGPGGQAINKTMSNVQLLHKPTGIRVTCQDSRSLELNRRLARRLLVEKLDKIRNPGLSKGELQRAKQRERERQRRKKAKKKKLAKLEPAKGSEVVDS</sequence>
<keyword evidence="4" id="KW-0496">Mitochondrion</keyword>
<evidence type="ECO:0000256" key="3">
    <source>
        <dbReference type="ARBA" id="ARBA00022946"/>
    </source>
</evidence>
<keyword evidence="3" id="KW-0809">Transit peptide</keyword>
<dbReference type="PANTHER" id="PTHR46203:SF1">
    <property type="entry name" value="MITOCHONDRIAL TRANSLATION RELEASE FACTOR IN RESCUE"/>
    <property type="match status" value="1"/>
</dbReference>
<dbReference type="Proteomes" id="UP001556367">
    <property type="component" value="Unassembled WGS sequence"/>
</dbReference>
<dbReference type="InterPro" id="IPR045853">
    <property type="entry name" value="Pep_chain_release_fac_I_sf"/>
</dbReference>
<comment type="subcellular location">
    <subcellularLocation>
        <location evidence="1">Mitochondrion</location>
    </subcellularLocation>
</comment>
<feature type="domain" description="Prokaryotic-type class I peptide chain release factors" evidence="6">
    <location>
        <begin position="157"/>
        <end position="251"/>
    </location>
</feature>
<comment type="caution">
    <text evidence="7">The sequence shown here is derived from an EMBL/GenBank/DDBJ whole genome shotgun (WGS) entry which is preliminary data.</text>
</comment>
<evidence type="ECO:0000313" key="8">
    <source>
        <dbReference type="Proteomes" id="UP001556367"/>
    </source>
</evidence>